<proteinExistence type="predicted"/>
<accession>A0A0B8Q609</accession>
<evidence type="ECO:0000313" key="2">
    <source>
        <dbReference type="Proteomes" id="UP000031666"/>
    </source>
</evidence>
<reference evidence="1 2" key="1">
    <citation type="submission" date="2015-01" db="EMBL/GenBank/DDBJ databases">
        <title>Vibrio sp. C94 JCM 19241 whole genome shotgun sequence.</title>
        <authorList>
            <person name="Sawabe T."/>
            <person name="Meirelles P."/>
            <person name="Feng G."/>
            <person name="Sayaka M."/>
            <person name="Hattori M."/>
            <person name="Ohkuma M."/>
        </authorList>
    </citation>
    <scope>NUCLEOTIDE SEQUENCE [LARGE SCALE GENOMIC DNA]</scope>
    <source>
        <strain evidence="2">JCM 19241</strain>
    </source>
</reference>
<sequence>MTGIQVADVDYSGMFASSDIQVTLSADVGIINVVTANANVVITDNNSGAVVLSGPIDDVNAVLAEMAVTDGVFYSNPQGTENAEITVTTTDLGIFGDDGSVQSDTDTITVNINPVANAPTLTLDLRPNAV</sequence>
<dbReference type="EMBL" id="BBSC01000002">
    <property type="protein sequence ID" value="GAM73951.1"/>
    <property type="molecule type" value="Genomic_DNA"/>
</dbReference>
<dbReference type="Proteomes" id="UP000031666">
    <property type="component" value="Unassembled WGS sequence"/>
</dbReference>
<name>A0A0B8Q609_9VIBR</name>
<evidence type="ECO:0000313" key="1">
    <source>
        <dbReference type="EMBL" id="GAM73951.1"/>
    </source>
</evidence>
<organism evidence="1 2">
    <name type="scientific">Vibrio ishigakensis</name>
    <dbReference type="NCBI Taxonomy" id="1481914"/>
    <lineage>
        <taxon>Bacteria</taxon>
        <taxon>Pseudomonadati</taxon>
        <taxon>Pseudomonadota</taxon>
        <taxon>Gammaproteobacteria</taxon>
        <taxon>Vibrionales</taxon>
        <taxon>Vibrionaceae</taxon>
        <taxon>Vibrio</taxon>
    </lineage>
</organism>
<gene>
    <name evidence="1" type="ORF">JCM19241_5147</name>
</gene>
<protein>
    <submittedName>
        <fullName evidence="1">RTX toxins</fullName>
    </submittedName>
</protein>
<dbReference type="AlphaFoldDB" id="A0A0B8Q609"/>
<comment type="caution">
    <text evidence="1">The sequence shown here is derived from an EMBL/GenBank/DDBJ whole genome shotgun (WGS) entry which is preliminary data.</text>
</comment>
<reference evidence="1 2" key="2">
    <citation type="submission" date="2015-01" db="EMBL/GenBank/DDBJ databases">
        <authorList>
            <consortium name="NBRP consortium"/>
            <person name="Sawabe T."/>
            <person name="Meirelles P."/>
            <person name="Feng G."/>
            <person name="Sayaka M."/>
            <person name="Hattori M."/>
            <person name="Ohkuma M."/>
        </authorList>
    </citation>
    <scope>NUCLEOTIDE SEQUENCE [LARGE SCALE GENOMIC DNA]</scope>
    <source>
        <strain evidence="2">JCM 19241</strain>
    </source>
</reference>
<dbReference type="STRING" id="1481914.JCM19241_5147"/>